<dbReference type="EMBL" id="CM056811">
    <property type="protein sequence ID" value="KAJ8638380.1"/>
    <property type="molecule type" value="Genomic_DNA"/>
</dbReference>
<protein>
    <submittedName>
        <fullName evidence="1">Uncharacterized protein</fullName>
    </submittedName>
</protein>
<name>A0ACC2LYC0_PERAE</name>
<dbReference type="Proteomes" id="UP001234297">
    <property type="component" value="Chromosome 3"/>
</dbReference>
<organism evidence="1 2">
    <name type="scientific">Persea americana</name>
    <name type="common">Avocado</name>
    <dbReference type="NCBI Taxonomy" id="3435"/>
    <lineage>
        <taxon>Eukaryota</taxon>
        <taxon>Viridiplantae</taxon>
        <taxon>Streptophyta</taxon>
        <taxon>Embryophyta</taxon>
        <taxon>Tracheophyta</taxon>
        <taxon>Spermatophyta</taxon>
        <taxon>Magnoliopsida</taxon>
        <taxon>Magnoliidae</taxon>
        <taxon>Laurales</taxon>
        <taxon>Lauraceae</taxon>
        <taxon>Persea</taxon>
    </lineage>
</organism>
<evidence type="ECO:0000313" key="1">
    <source>
        <dbReference type="EMBL" id="KAJ8638380.1"/>
    </source>
</evidence>
<sequence>MQGFQQQTTCSSMAEKDVLIPGRRRTPEKSFLIKGQWTPDEDELLASLVAEHGLKSWTLISKRFIGRVGKQCRDRWYNHLHPDIKKDSTWTEEEEKALIKAHEAVGNRWTEIAKSIPGRTENSVKNHWNTTKRRLLSKKGQQAAENGPKKSRSSLLEDYIRSKIMEMEQSNESKEKNSASDTPSPSLVGHEKPLESGGGEANVKKYCPVFDEHDDGTDFSFLLD</sequence>
<keyword evidence="2" id="KW-1185">Reference proteome</keyword>
<reference evidence="1 2" key="1">
    <citation type="journal article" date="2022" name="Hortic Res">
        <title>A haplotype resolved chromosomal level avocado genome allows analysis of novel avocado genes.</title>
        <authorList>
            <person name="Nath O."/>
            <person name="Fletcher S.J."/>
            <person name="Hayward A."/>
            <person name="Shaw L.M."/>
            <person name="Masouleh A.K."/>
            <person name="Furtado A."/>
            <person name="Henry R.J."/>
            <person name="Mitter N."/>
        </authorList>
    </citation>
    <scope>NUCLEOTIDE SEQUENCE [LARGE SCALE GENOMIC DNA]</scope>
    <source>
        <strain evidence="2">cv. Hass</strain>
    </source>
</reference>
<gene>
    <name evidence="1" type="ORF">MRB53_012647</name>
</gene>
<accession>A0ACC2LYC0</accession>
<proteinExistence type="predicted"/>
<comment type="caution">
    <text evidence="1">The sequence shown here is derived from an EMBL/GenBank/DDBJ whole genome shotgun (WGS) entry which is preliminary data.</text>
</comment>
<evidence type="ECO:0000313" key="2">
    <source>
        <dbReference type="Proteomes" id="UP001234297"/>
    </source>
</evidence>